<dbReference type="EMBL" id="JAEPRE010000266">
    <property type="protein sequence ID" value="KAG2229525.1"/>
    <property type="molecule type" value="Genomic_DNA"/>
</dbReference>
<dbReference type="Proteomes" id="UP000613177">
    <property type="component" value="Unassembled WGS sequence"/>
</dbReference>
<keyword evidence="2" id="KW-1185">Reference proteome</keyword>
<accession>A0A8H7SGX4</accession>
<name>A0A8H7SGX4_9FUNG</name>
<dbReference type="AlphaFoldDB" id="A0A8H7SGX4"/>
<organism evidence="1 2">
    <name type="scientific">Thamnidium elegans</name>
    <dbReference type="NCBI Taxonomy" id="101142"/>
    <lineage>
        <taxon>Eukaryota</taxon>
        <taxon>Fungi</taxon>
        <taxon>Fungi incertae sedis</taxon>
        <taxon>Mucoromycota</taxon>
        <taxon>Mucoromycotina</taxon>
        <taxon>Mucoromycetes</taxon>
        <taxon>Mucorales</taxon>
        <taxon>Mucorineae</taxon>
        <taxon>Mucoraceae</taxon>
        <taxon>Thamnidium</taxon>
    </lineage>
</organism>
<gene>
    <name evidence="1" type="ORF">INT48_008414</name>
</gene>
<evidence type="ECO:0000313" key="1">
    <source>
        <dbReference type="EMBL" id="KAG2229525.1"/>
    </source>
</evidence>
<reference evidence="1" key="1">
    <citation type="submission" date="2021-01" db="EMBL/GenBank/DDBJ databases">
        <title>Metabolic potential, ecology and presence of endohyphal bacteria is reflected in genomic diversity of Mucoromycotina.</title>
        <authorList>
            <person name="Muszewska A."/>
            <person name="Okrasinska A."/>
            <person name="Steczkiewicz K."/>
            <person name="Drgas O."/>
            <person name="Orlowska M."/>
            <person name="Perlinska-Lenart U."/>
            <person name="Aleksandrzak-Piekarczyk T."/>
            <person name="Szatraj K."/>
            <person name="Zielenkiewicz U."/>
            <person name="Pilsyk S."/>
            <person name="Malc E."/>
            <person name="Mieczkowski P."/>
            <person name="Kruszewska J.S."/>
            <person name="Biernat P."/>
            <person name="Pawlowska J."/>
        </authorList>
    </citation>
    <scope>NUCLEOTIDE SEQUENCE</scope>
    <source>
        <strain evidence="1">WA0000018081</strain>
    </source>
</reference>
<evidence type="ECO:0000313" key="2">
    <source>
        <dbReference type="Proteomes" id="UP000613177"/>
    </source>
</evidence>
<protein>
    <submittedName>
        <fullName evidence="1">Uncharacterized protein</fullName>
    </submittedName>
</protein>
<comment type="caution">
    <text evidence="1">The sequence shown here is derived from an EMBL/GenBank/DDBJ whole genome shotgun (WGS) entry which is preliminary data.</text>
</comment>
<proteinExistence type="predicted"/>
<sequence>MTLEEVNIAHASNYARSLLKITTESGTDKFNEKDPFEANHSVPLSSTQIYIYIYIYFECGVFLILKQALNLTENVLVVYPDDEPASLLPRKLPSVISPVTFDYIIKDNITTETDYLLGGISFSEKFCEFKLESISKLKQGNEFFYFCDDFNQILSLSHILWLEVETYSDLLIHVFGKGNLKI</sequence>